<protein>
    <submittedName>
        <fullName evidence="2">Uncharacterized protein</fullName>
    </submittedName>
</protein>
<keyword evidence="3" id="KW-1185">Reference proteome</keyword>
<organism evidence="2 3">
    <name type="scientific">Colletotrichum tanaceti</name>
    <dbReference type="NCBI Taxonomy" id="1306861"/>
    <lineage>
        <taxon>Eukaryota</taxon>
        <taxon>Fungi</taxon>
        <taxon>Dikarya</taxon>
        <taxon>Ascomycota</taxon>
        <taxon>Pezizomycotina</taxon>
        <taxon>Sordariomycetes</taxon>
        <taxon>Hypocreomycetidae</taxon>
        <taxon>Glomerellales</taxon>
        <taxon>Glomerellaceae</taxon>
        <taxon>Colletotrichum</taxon>
        <taxon>Colletotrichum destructivum species complex</taxon>
    </lineage>
</organism>
<dbReference type="AlphaFoldDB" id="A0A4U6X5V9"/>
<dbReference type="EMBL" id="PJEX01000357">
    <property type="protein sequence ID" value="TKW50830.1"/>
    <property type="molecule type" value="Genomic_DNA"/>
</dbReference>
<comment type="caution">
    <text evidence="2">The sequence shown here is derived from an EMBL/GenBank/DDBJ whole genome shotgun (WGS) entry which is preliminary data.</text>
</comment>
<gene>
    <name evidence="2" type="ORF">CTA1_12907</name>
</gene>
<reference evidence="2 3" key="1">
    <citation type="journal article" date="2019" name="PLoS ONE">
        <title>Comparative genome analysis indicates high evolutionary potential of pathogenicity genes in Colletotrichum tanaceti.</title>
        <authorList>
            <person name="Lelwala R.V."/>
            <person name="Korhonen P.K."/>
            <person name="Young N.D."/>
            <person name="Scott J.B."/>
            <person name="Ades P.A."/>
            <person name="Gasser R.B."/>
            <person name="Taylor P.W.J."/>
        </authorList>
    </citation>
    <scope>NUCLEOTIDE SEQUENCE [LARGE SCALE GENOMIC DNA]</scope>
    <source>
        <strain evidence="2">BRIP57314</strain>
    </source>
</reference>
<accession>A0A4U6X5V9</accession>
<name>A0A4U6X5V9_9PEZI</name>
<evidence type="ECO:0000256" key="1">
    <source>
        <dbReference type="SAM" id="MobiDB-lite"/>
    </source>
</evidence>
<evidence type="ECO:0000313" key="3">
    <source>
        <dbReference type="Proteomes" id="UP000310108"/>
    </source>
</evidence>
<feature type="region of interest" description="Disordered" evidence="1">
    <location>
        <begin position="13"/>
        <end position="37"/>
    </location>
</feature>
<proteinExistence type="predicted"/>
<dbReference type="Proteomes" id="UP000310108">
    <property type="component" value="Unassembled WGS sequence"/>
</dbReference>
<sequence>MCWARTDDCKVNGGHGGTLASSSPTPPWKAKWRPRNAAASQQRPVAFLRLVLSLKTGAGAGVTV</sequence>
<evidence type="ECO:0000313" key="2">
    <source>
        <dbReference type="EMBL" id="TKW50830.1"/>
    </source>
</evidence>